<accession>A0A6C0KKQ1</accession>
<protein>
    <submittedName>
        <fullName evidence="1">Uncharacterized protein</fullName>
    </submittedName>
</protein>
<reference evidence="1" key="1">
    <citation type="journal article" date="2020" name="Nature">
        <title>Giant virus diversity and host interactions through global metagenomics.</title>
        <authorList>
            <person name="Schulz F."/>
            <person name="Roux S."/>
            <person name="Paez-Espino D."/>
            <person name="Jungbluth S."/>
            <person name="Walsh D.A."/>
            <person name="Denef V.J."/>
            <person name="McMahon K.D."/>
            <person name="Konstantinidis K.T."/>
            <person name="Eloe-Fadrosh E.A."/>
            <person name="Kyrpides N.C."/>
            <person name="Woyke T."/>
        </authorList>
    </citation>
    <scope>NUCLEOTIDE SEQUENCE</scope>
    <source>
        <strain evidence="1">GVMAG-S-3300012000-53</strain>
    </source>
</reference>
<dbReference type="AlphaFoldDB" id="A0A6C0KKQ1"/>
<evidence type="ECO:0000313" key="1">
    <source>
        <dbReference type="EMBL" id="QHU16898.1"/>
    </source>
</evidence>
<proteinExistence type="predicted"/>
<sequence length="34" mass="3914">MPGMKFLFQQPSEISTQITQISFGIPDYIPTRIQ</sequence>
<name>A0A6C0KKQ1_9ZZZZ</name>
<organism evidence="1">
    <name type="scientific">viral metagenome</name>
    <dbReference type="NCBI Taxonomy" id="1070528"/>
    <lineage>
        <taxon>unclassified sequences</taxon>
        <taxon>metagenomes</taxon>
        <taxon>organismal metagenomes</taxon>
    </lineage>
</organism>
<dbReference type="EMBL" id="MN740892">
    <property type="protein sequence ID" value="QHU16898.1"/>
    <property type="molecule type" value="Genomic_DNA"/>
</dbReference>